<dbReference type="PANTHER" id="PTHR43033">
    <property type="entry name" value="TRNA(ILE)-LYSIDINE SYNTHASE-RELATED"/>
    <property type="match status" value="1"/>
</dbReference>
<keyword evidence="5 8" id="KW-0547">Nucleotide-binding</keyword>
<reference evidence="10" key="1">
    <citation type="submission" date="2016-02" db="EMBL/GenBank/DDBJ databases">
        <title>Draft Genome Sequence of Sporotomaculum syntrophicum Strain FB, a Syntrophic Benzoate Degrader.</title>
        <authorList>
            <person name="Nobu M.K."/>
            <person name="Narihiro T."/>
            <person name="Qiu Y.-L."/>
            <person name="Ohashi A."/>
            <person name="Liu W.-T."/>
            <person name="Yuji S."/>
        </authorList>
    </citation>
    <scope>NUCLEOTIDE SEQUENCE</scope>
    <source>
        <strain evidence="10">FB</strain>
    </source>
</reference>
<dbReference type="InterPro" id="IPR015262">
    <property type="entry name" value="tRNA_Ile_lys_synt_subst-bd"/>
</dbReference>
<dbReference type="CDD" id="cd01992">
    <property type="entry name" value="TilS_N"/>
    <property type="match status" value="1"/>
</dbReference>
<comment type="domain">
    <text evidence="8">The N-terminal region contains the highly conserved SGGXDS motif, predicted to be a P-loop motif involved in ATP binding.</text>
</comment>
<dbReference type="HAMAP" id="MF_01161">
    <property type="entry name" value="tRNA_Ile_lys_synt"/>
    <property type="match status" value="1"/>
</dbReference>
<sequence>MGETMPLIQLVAEQILKFNMVNKGATVVVGVSGGPDSVALLHILYRLREPLDIKLVVAHLNHQFRGAEADADARFVLELAERLHLYAFVESRDVTAYSQERGISPQVAAREVRYSFFGEVAVKTGASRVALGHHADDQAETILLHMLRGSGTSGLKGMLPVRDDFYIRPLLAIRRRDIEDYCRQHDLATRLDSSNIKTKYLRNLVRLDLMPLLEKRYNPNLVQSLNRLAEICRDEDEYLEEQARDVFLRARMLSGGNAVFLDAGRLSAVPQALLRRVIRRSWTEICGEPADLNYQHIEQVLAIINGGGGYRQINLPRGIIFKKNYDVLEFTLERQKRDVPFYQYLLKVPGITYIPEVGLSIGAEILPVGRFIESYGFDSRQGVLDCDLLSAPLIVRRRLSGDRFAPLGLNGTVKLKKFFIDQKIPRYIRDSIPLVVSGNDIVWVVGIRLGEKWKVTDNTLNCLRLYLADYEE</sequence>
<comment type="similarity">
    <text evidence="8">Belongs to the tRNA(Ile)-lysidine synthase family.</text>
</comment>
<dbReference type="SMART" id="SM00977">
    <property type="entry name" value="TilS_C"/>
    <property type="match status" value="1"/>
</dbReference>
<dbReference type="Gene3D" id="1.20.59.20">
    <property type="match status" value="1"/>
</dbReference>
<evidence type="ECO:0000259" key="9">
    <source>
        <dbReference type="SMART" id="SM00977"/>
    </source>
</evidence>
<feature type="domain" description="Lysidine-tRNA(Ile) synthetase C-terminal" evidence="9">
    <location>
        <begin position="393"/>
        <end position="465"/>
    </location>
</feature>
<dbReference type="EC" id="6.3.4.19" evidence="8"/>
<dbReference type="InterPro" id="IPR012795">
    <property type="entry name" value="tRNA_Ile_lys_synt_N"/>
</dbReference>
<dbReference type="InterPro" id="IPR012796">
    <property type="entry name" value="Lysidine-tRNA-synth_C"/>
</dbReference>
<evidence type="ECO:0000256" key="5">
    <source>
        <dbReference type="ARBA" id="ARBA00022741"/>
    </source>
</evidence>
<dbReference type="InterPro" id="IPR011063">
    <property type="entry name" value="TilS/TtcA_N"/>
</dbReference>
<evidence type="ECO:0000256" key="3">
    <source>
        <dbReference type="ARBA" id="ARBA00022598"/>
    </source>
</evidence>
<evidence type="ECO:0000256" key="1">
    <source>
        <dbReference type="ARBA" id="ARBA00004496"/>
    </source>
</evidence>
<dbReference type="EMBL" id="LSRS01000002">
    <property type="protein sequence ID" value="KAF1085814.1"/>
    <property type="molecule type" value="Genomic_DNA"/>
</dbReference>
<evidence type="ECO:0000256" key="2">
    <source>
        <dbReference type="ARBA" id="ARBA00022490"/>
    </source>
</evidence>
<evidence type="ECO:0000256" key="6">
    <source>
        <dbReference type="ARBA" id="ARBA00022840"/>
    </source>
</evidence>
<name>A0A9D3AZE6_9FIRM</name>
<dbReference type="PANTHER" id="PTHR43033:SF1">
    <property type="entry name" value="TRNA(ILE)-LYSIDINE SYNTHASE-RELATED"/>
    <property type="match status" value="1"/>
</dbReference>
<dbReference type="SUPFAM" id="SSF56037">
    <property type="entry name" value="PheT/TilS domain"/>
    <property type="match status" value="1"/>
</dbReference>
<keyword evidence="11" id="KW-1185">Reference proteome</keyword>
<keyword evidence="3 8" id="KW-0436">Ligase</keyword>
<dbReference type="AlphaFoldDB" id="A0A9D3AZE6"/>
<accession>A0A9D3AZE6</accession>
<dbReference type="NCBIfam" id="TIGR02432">
    <property type="entry name" value="lysidine_TilS_N"/>
    <property type="match status" value="1"/>
</dbReference>
<evidence type="ECO:0000256" key="8">
    <source>
        <dbReference type="HAMAP-Rule" id="MF_01161"/>
    </source>
</evidence>
<gene>
    <name evidence="8 10" type="primary">tilS</name>
    <name evidence="10" type="ORF">SPSYN_00543</name>
</gene>
<evidence type="ECO:0000256" key="7">
    <source>
        <dbReference type="ARBA" id="ARBA00048539"/>
    </source>
</evidence>
<dbReference type="Gene3D" id="3.40.50.620">
    <property type="entry name" value="HUPs"/>
    <property type="match status" value="1"/>
</dbReference>
<feature type="binding site" evidence="8">
    <location>
        <begin position="32"/>
        <end position="37"/>
    </location>
    <ligand>
        <name>ATP</name>
        <dbReference type="ChEBI" id="CHEBI:30616"/>
    </ligand>
</feature>
<keyword evidence="4 8" id="KW-0819">tRNA processing</keyword>
<dbReference type="GO" id="GO:0032267">
    <property type="term" value="F:tRNA(Ile)-lysidine synthase activity"/>
    <property type="evidence" value="ECO:0007669"/>
    <property type="project" value="UniProtKB-EC"/>
</dbReference>
<dbReference type="NCBIfam" id="TIGR02433">
    <property type="entry name" value="lysidine_TilS_C"/>
    <property type="match status" value="1"/>
</dbReference>
<dbReference type="GO" id="GO:0005524">
    <property type="term" value="F:ATP binding"/>
    <property type="evidence" value="ECO:0007669"/>
    <property type="project" value="UniProtKB-UniRule"/>
</dbReference>
<comment type="catalytic activity">
    <reaction evidence="7 8">
        <text>cytidine(34) in tRNA(Ile2) + L-lysine + ATP = lysidine(34) in tRNA(Ile2) + AMP + diphosphate + H(+)</text>
        <dbReference type="Rhea" id="RHEA:43744"/>
        <dbReference type="Rhea" id="RHEA-COMP:10625"/>
        <dbReference type="Rhea" id="RHEA-COMP:10670"/>
        <dbReference type="ChEBI" id="CHEBI:15378"/>
        <dbReference type="ChEBI" id="CHEBI:30616"/>
        <dbReference type="ChEBI" id="CHEBI:32551"/>
        <dbReference type="ChEBI" id="CHEBI:33019"/>
        <dbReference type="ChEBI" id="CHEBI:82748"/>
        <dbReference type="ChEBI" id="CHEBI:83665"/>
        <dbReference type="ChEBI" id="CHEBI:456215"/>
        <dbReference type="EC" id="6.3.4.19"/>
    </reaction>
</comment>
<comment type="caution">
    <text evidence="10">The sequence shown here is derived from an EMBL/GenBank/DDBJ whole genome shotgun (WGS) entry which is preliminary data.</text>
</comment>
<dbReference type="Pfam" id="PF09179">
    <property type="entry name" value="TilS"/>
    <property type="match status" value="1"/>
</dbReference>
<dbReference type="Pfam" id="PF01171">
    <property type="entry name" value="ATP_bind_3"/>
    <property type="match status" value="1"/>
</dbReference>
<keyword evidence="6 8" id="KW-0067">ATP-binding</keyword>
<dbReference type="GO" id="GO:0006400">
    <property type="term" value="P:tRNA modification"/>
    <property type="evidence" value="ECO:0007669"/>
    <property type="project" value="UniProtKB-UniRule"/>
</dbReference>
<organism evidence="10 11">
    <name type="scientific">Sporotomaculum syntrophicum</name>
    <dbReference type="NCBI Taxonomy" id="182264"/>
    <lineage>
        <taxon>Bacteria</taxon>
        <taxon>Bacillati</taxon>
        <taxon>Bacillota</taxon>
        <taxon>Clostridia</taxon>
        <taxon>Eubacteriales</taxon>
        <taxon>Desulfallaceae</taxon>
        <taxon>Sporotomaculum</taxon>
    </lineage>
</organism>
<evidence type="ECO:0000313" key="11">
    <source>
        <dbReference type="Proteomes" id="UP000798488"/>
    </source>
</evidence>
<comment type="function">
    <text evidence="8">Ligates lysine onto the cytidine present at position 34 of the AUA codon-specific tRNA(Ile) that contains the anticodon CAU, in an ATP-dependent manner. Cytidine is converted to lysidine, thus changing the amino acid specificity of the tRNA from methionine to isoleucine.</text>
</comment>
<dbReference type="Pfam" id="PF11734">
    <property type="entry name" value="TilS_C"/>
    <property type="match status" value="1"/>
</dbReference>
<dbReference type="SUPFAM" id="SSF82829">
    <property type="entry name" value="MesJ substrate recognition domain-like"/>
    <property type="match status" value="1"/>
</dbReference>
<comment type="subcellular location">
    <subcellularLocation>
        <location evidence="1 8">Cytoplasm</location>
    </subcellularLocation>
</comment>
<proteinExistence type="inferred from homology"/>
<evidence type="ECO:0000313" key="10">
    <source>
        <dbReference type="EMBL" id="KAF1085814.1"/>
    </source>
</evidence>
<protein>
    <recommendedName>
        <fullName evidence="8">tRNA(Ile)-lysidine synthase</fullName>
        <ecNumber evidence="8">6.3.4.19</ecNumber>
    </recommendedName>
    <alternativeName>
        <fullName evidence="8">tRNA(Ile)-2-lysyl-cytidine synthase</fullName>
    </alternativeName>
    <alternativeName>
        <fullName evidence="8">tRNA(Ile)-lysidine synthetase</fullName>
    </alternativeName>
</protein>
<dbReference type="InterPro" id="IPR012094">
    <property type="entry name" value="tRNA_Ile_lys_synt"/>
</dbReference>
<dbReference type="InterPro" id="IPR014729">
    <property type="entry name" value="Rossmann-like_a/b/a_fold"/>
</dbReference>
<evidence type="ECO:0000256" key="4">
    <source>
        <dbReference type="ARBA" id="ARBA00022694"/>
    </source>
</evidence>
<dbReference type="Proteomes" id="UP000798488">
    <property type="component" value="Unassembled WGS sequence"/>
</dbReference>
<dbReference type="GO" id="GO:0005737">
    <property type="term" value="C:cytoplasm"/>
    <property type="evidence" value="ECO:0007669"/>
    <property type="project" value="UniProtKB-SubCell"/>
</dbReference>
<dbReference type="SUPFAM" id="SSF52402">
    <property type="entry name" value="Adenine nucleotide alpha hydrolases-like"/>
    <property type="match status" value="1"/>
</dbReference>
<keyword evidence="2 8" id="KW-0963">Cytoplasm</keyword>